<accession>A0A3A6PG87</accession>
<dbReference type="EMBL" id="QXQB01000002">
    <property type="protein sequence ID" value="RJX40067.1"/>
    <property type="molecule type" value="Genomic_DNA"/>
</dbReference>
<comment type="caution">
    <text evidence="1">The sequence shown here is derived from an EMBL/GenBank/DDBJ whole genome shotgun (WGS) entry which is preliminary data.</text>
</comment>
<gene>
    <name evidence="1" type="ORF">D3P09_11880</name>
</gene>
<evidence type="ECO:0000313" key="1">
    <source>
        <dbReference type="EMBL" id="RJX40067.1"/>
    </source>
</evidence>
<dbReference type="RefSeq" id="WP_120110026.1">
    <property type="nucleotide sequence ID" value="NZ_QXQB01000002.1"/>
</dbReference>
<name>A0A3A6PG87_9BACL</name>
<proteinExistence type="predicted"/>
<evidence type="ECO:0000313" key="2">
    <source>
        <dbReference type="Proteomes" id="UP000267798"/>
    </source>
</evidence>
<organism evidence="1 2">
    <name type="scientific">Paenibacillus pinisoli</name>
    <dbReference type="NCBI Taxonomy" id="1276110"/>
    <lineage>
        <taxon>Bacteria</taxon>
        <taxon>Bacillati</taxon>
        <taxon>Bacillota</taxon>
        <taxon>Bacilli</taxon>
        <taxon>Bacillales</taxon>
        <taxon>Paenibacillaceae</taxon>
        <taxon>Paenibacillus</taxon>
    </lineage>
</organism>
<keyword evidence="2" id="KW-1185">Reference proteome</keyword>
<reference evidence="1 2" key="1">
    <citation type="submission" date="2018-09" db="EMBL/GenBank/DDBJ databases">
        <title>Paenibacillus aracenensis nov. sp. isolated from a cave in southern Spain.</title>
        <authorList>
            <person name="Jurado V."/>
            <person name="Gutierrez-Patricio S."/>
            <person name="Gonzalez-Pimentel J.L."/>
            <person name="Miller A.Z."/>
            <person name="Laiz L."/>
            <person name="Saiz-Jimenez C."/>
        </authorList>
    </citation>
    <scope>NUCLEOTIDE SEQUENCE [LARGE SCALE GENOMIC DNA]</scope>
    <source>
        <strain evidence="1 2">JCM 19203</strain>
    </source>
</reference>
<dbReference type="OrthoDB" id="2621084at2"/>
<dbReference type="AlphaFoldDB" id="A0A3A6PG87"/>
<dbReference type="Proteomes" id="UP000267798">
    <property type="component" value="Unassembled WGS sequence"/>
</dbReference>
<sequence>MQEQLAVLMKWMEEAQEKGDPAVHDHLKMVARILGLQMAQMAKVDEMPQLLMKLIDEIGKGVTAGTLLKHGVSGKLDVRMFNIS</sequence>
<protein>
    <submittedName>
        <fullName evidence="1">Uncharacterized protein</fullName>
    </submittedName>
</protein>